<evidence type="ECO:0000256" key="1">
    <source>
        <dbReference type="SAM" id="Coils"/>
    </source>
</evidence>
<accession>A0ABU9EID6</accession>
<evidence type="ECO:0008006" key="4">
    <source>
        <dbReference type="Google" id="ProtNLM"/>
    </source>
</evidence>
<protein>
    <recommendedName>
        <fullName evidence="4">UBA domain-containing protein</fullName>
    </recommendedName>
</protein>
<evidence type="ECO:0000313" key="2">
    <source>
        <dbReference type="EMBL" id="MEK9511687.1"/>
    </source>
</evidence>
<feature type="coiled-coil region" evidence="1">
    <location>
        <begin position="57"/>
        <end position="152"/>
    </location>
</feature>
<gene>
    <name evidence="2" type="ORF">AAEJ74_08265</name>
</gene>
<keyword evidence="1" id="KW-0175">Coiled coil</keyword>
<proteinExistence type="predicted"/>
<keyword evidence="3" id="KW-1185">Reference proteome</keyword>
<evidence type="ECO:0000313" key="3">
    <source>
        <dbReference type="Proteomes" id="UP001387447"/>
    </source>
</evidence>
<dbReference type="EMBL" id="JBBWYZ010000006">
    <property type="protein sequence ID" value="MEK9511687.1"/>
    <property type="molecule type" value="Genomic_DNA"/>
</dbReference>
<organism evidence="2 3">
    <name type="scientific">Limnospira fusiformis PMC 851.14</name>
    <dbReference type="NCBI Taxonomy" id="2219512"/>
    <lineage>
        <taxon>Bacteria</taxon>
        <taxon>Bacillati</taxon>
        <taxon>Cyanobacteriota</taxon>
        <taxon>Cyanophyceae</taxon>
        <taxon>Oscillatoriophycideae</taxon>
        <taxon>Oscillatoriales</taxon>
        <taxon>Sirenicapillariaceae</taxon>
        <taxon>Limnospira</taxon>
    </lineage>
</organism>
<dbReference type="RefSeq" id="WP_035759363.1">
    <property type="nucleotide sequence ID" value="NZ_JBBWYZ010000006.1"/>
</dbReference>
<reference evidence="2 3" key="1">
    <citation type="journal article" date="2024" name="Front. Microbiol.">
        <title>Transcriptomic insights into the dominance of two phototrophs throughout the water column of a tropical hypersaline-alkaline crater lake (Dziani Dzaha, Mayotte).</title>
        <authorList>
            <person name="Duperron S."/>
            <person name="Halary S."/>
            <person name="Bouly J.-P."/>
            <person name="Roussel T."/>
            <person name="Hugoni M."/>
            <person name="Bruto M."/>
            <person name="Oger P."/>
            <person name="Duval C."/>
            <person name="Woo A."/>
            <person name="Jezequiel D."/>
            <person name="Ader M."/>
            <person name="Leboulanger C."/>
            <person name="Agogue H."/>
            <person name="Grossi V."/>
            <person name="Trousselier M."/>
            <person name="Bernard C."/>
        </authorList>
    </citation>
    <scope>NUCLEOTIDE SEQUENCE [LARGE SCALE GENOMIC DNA]</scope>
    <source>
        <strain evidence="2 3">PMC 851.14</strain>
    </source>
</reference>
<name>A0ABU9EID6_LIMFS</name>
<dbReference type="Proteomes" id="UP001387447">
    <property type="component" value="Unassembled WGS sequence"/>
</dbReference>
<comment type="caution">
    <text evidence="2">The sequence shown here is derived from an EMBL/GenBank/DDBJ whole genome shotgun (WGS) entry which is preliminary data.</text>
</comment>
<sequence length="181" mass="20805">MTKKEAIALLKEQGWTKADAERALTALDFSTNPDRLVILEAAIQFSGAELLNRQRLQAAQKGQVDRKRKELAEKEEKIHDLIKQIVNLKENAFSAELVELQAELQALESDRDAILAGKDELEKKTEKLKEVNDMLMKDNRRLRNVLDQIKLKIAQDMKSLLRSKDSEIRRAAIRLFQKTIE</sequence>